<dbReference type="InterPro" id="IPR006531">
    <property type="entry name" value="Gp5/Vgr_OB"/>
</dbReference>
<dbReference type="EMBL" id="JBHUMK010000020">
    <property type="protein sequence ID" value="MFD2608860.1"/>
    <property type="molecule type" value="Genomic_DNA"/>
</dbReference>
<dbReference type="SUPFAM" id="SSF69255">
    <property type="entry name" value="gp5 N-terminal domain-like"/>
    <property type="match status" value="1"/>
</dbReference>
<reference evidence="3" key="1">
    <citation type="journal article" date="2019" name="Int. J. Syst. Evol. Microbiol.">
        <title>The Global Catalogue of Microorganisms (GCM) 10K type strain sequencing project: providing services to taxonomists for standard genome sequencing and annotation.</title>
        <authorList>
            <consortium name="The Broad Institute Genomics Platform"/>
            <consortium name="The Broad Institute Genome Sequencing Center for Infectious Disease"/>
            <person name="Wu L."/>
            <person name="Ma J."/>
        </authorList>
    </citation>
    <scope>NUCLEOTIDE SEQUENCE [LARGE SCALE GENOMIC DNA]</scope>
    <source>
        <strain evidence="3">KCTC 33842</strain>
    </source>
</reference>
<protein>
    <submittedName>
        <fullName evidence="2">Phage baseplate assembly protein V</fullName>
    </submittedName>
</protein>
<keyword evidence="3" id="KW-1185">Reference proteome</keyword>
<dbReference type="Proteomes" id="UP001597475">
    <property type="component" value="Unassembled WGS sequence"/>
</dbReference>
<evidence type="ECO:0000259" key="1">
    <source>
        <dbReference type="Pfam" id="PF04717"/>
    </source>
</evidence>
<dbReference type="Pfam" id="PF04717">
    <property type="entry name" value="Phage_base_V"/>
    <property type="match status" value="1"/>
</dbReference>
<sequence>MSSRKCRSRELIQGLMIGIVTSHDDPDDQGRAKVNFPALTGEDESDWVRVVNLTDPPRNL</sequence>
<comment type="caution">
    <text evidence="2">The sequence shown here is derived from an EMBL/GenBank/DDBJ whole genome shotgun (WGS) entry which is preliminary data.</text>
</comment>
<evidence type="ECO:0000313" key="3">
    <source>
        <dbReference type="Proteomes" id="UP001597475"/>
    </source>
</evidence>
<name>A0ABW5P1F7_9DEIO</name>
<accession>A0ABW5P1F7</accession>
<proteinExistence type="predicted"/>
<feature type="domain" description="Gp5/Type VI secretion system Vgr protein OB-fold" evidence="1">
    <location>
        <begin position="17"/>
        <end position="52"/>
    </location>
</feature>
<evidence type="ECO:0000313" key="2">
    <source>
        <dbReference type="EMBL" id="MFD2608860.1"/>
    </source>
</evidence>
<organism evidence="2 3">
    <name type="scientific">Deinococcus taklimakanensis</name>
    <dbReference type="NCBI Taxonomy" id="536443"/>
    <lineage>
        <taxon>Bacteria</taxon>
        <taxon>Thermotogati</taxon>
        <taxon>Deinococcota</taxon>
        <taxon>Deinococci</taxon>
        <taxon>Deinococcales</taxon>
        <taxon>Deinococcaceae</taxon>
        <taxon>Deinococcus</taxon>
    </lineage>
</organism>
<gene>
    <name evidence="2" type="ORF">ACFSR9_05310</name>
</gene>